<dbReference type="InterPro" id="IPR013321">
    <property type="entry name" value="Arc_rbn_hlx_hlx"/>
</dbReference>
<dbReference type="GeneID" id="32173577"/>
<dbReference type="InterPro" id="IPR002145">
    <property type="entry name" value="CopG"/>
</dbReference>
<sequence>MAREKLNGSGAFVWSVSIDKETLRMIKRLAKETGVNNQSAVVRMAIRELYKKIIG</sequence>
<reference evidence="2 3" key="1">
    <citation type="journal article" date="2011" name="J. Bacteriol.">
        <title>Complete genome sequence of the obligate piezophilic hyperthermophilic archaeon Pyrococcus yayanosii CH1.</title>
        <authorList>
            <person name="Jun X."/>
            <person name="Lupeng L."/>
            <person name="Minjuan X."/>
            <person name="Oger P."/>
            <person name="Fengping W."/>
            <person name="Jebbar M."/>
            <person name="Xiang X."/>
        </authorList>
    </citation>
    <scope>NUCLEOTIDE SEQUENCE [LARGE SCALE GENOMIC DNA]</scope>
    <source>
        <strain evidence="3">CH1 / JCM 16557</strain>
    </source>
</reference>
<dbReference type="KEGG" id="pya:PYCH_14130"/>
<dbReference type="InterPro" id="IPR010985">
    <property type="entry name" value="Ribbon_hlx_hlx"/>
</dbReference>
<evidence type="ECO:0000313" key="2">
    <source>
        <dbReference type="EMBL" id="AEH25083.1"/>
    </source>
</evidence>
<gene>
    <name evidence="2" type="ordered locus">PYCH_14130</name>
</gene>
<protein>
    <recommendedName>
        <fullName evidence="1">Ribbon-helix-helix protein CopG domain-containing protein</fullName>
    </recommendedName>
</protein>
<organism evidence="2 3">
    <name type="scientific">Pyrococcus yayanosii (strain CH1 / JCM 16557)</name>
    <dbReference type="NCBI Taxonomy" id="529709"/>
    <lineage>
        <taxon>Archaea</taxon>
        <taxon>Methanobacteriati</taxon>
        <taxon>Methanobacteriota</taxon>
        <taxon>Thermococci</taxon>
        <taxon>Thermococcales</taxon>
        <taxon>Thermococcaceae</taxon>
        <taxon>Pyrococcus</taxon>
    </lineage>
</organism>
<dbReference type="RefSeq" id="WP_013906139.1">
    <property type="nucleotide sequence ID" value="NC_015680.1"/>
</dbReference>
<accession>F8AG29</accession>
<evidence type="ECO:0000259" key="1">
    <source>
        <dbReference type="Pfam" id="PF01402"/>
    </source>
</evidence>
<dbReference type="HOGENOM" id="CLU_212440_0_0_2"/>
<feature type="domain" description="Ribbon-helix-helix protein CopG" evidence="1">
    <location>
        <begin position="15"/>
        <end position="52"/>
    </location>
</feature>
<name>F8AG29_PYRYC</name>
<proteinExistence type="predicted"/>
<dbReference type="STRING" id="529709.PYCH_14130"/>
<dbReference type="Gene3D" id="1.10.1220.10">
    <property type="entry name" value="Met repressor-like"/>
    <property type="match status" value="1"/>
</dbReference>
<keyword evidence="3" id="KW-1185">Reference proteome</keyword>
<dbReference type="GO" id="GO:0006355">
    <property type="term" value="P:regulation of DNA-templated transcription"/>
    <property type="evidence" value="ECO:0007669"/>
    <property type="project" value="InterPro"/>
</dbReference>
<dbReference type="CDD" id="cd22231">
    <property type="entry name" value="RHH_NikR_HicB-like"/>
    <property type="match status" value="1"/>
</dbReference>
<dbReference type="Proteomes" id="UP000008386">
    <property type="component" value="Chromosome"/>
</dbReference>
<dbReference type="SUPFAM" id="SSF47598">
    <property type="entry name" value="Ribbon-helix-helix"/>
    <property type="match status" value="1"/>
</dbReference>
<evidence type="ECO:0000313" key="3">
    <source>
        <dbReference type="Proteomes" id="UP000008386"/>
    </source>
</evidence>
<dbReference type="OrthoDB" id="93273at2157"/>
<dbReference type="EMBL" id="CP002779">
    <property type="protein sequence ID" value="AEH25083.1"/>
    <property type="molecule type" value="Genomic_DNA"/>
</dbReference>
<dbReference type="eggNOG" id="arCOG01008">
    <property type="taxonomic scope" value="Archaea"/>
</dbReference>
<dbReference type="Pfam" id="PF01402">
    <property type="entry name" value="RHH_1"/>
    <property type="match status" value="1"/>
</dbReference>
<dbReference type="AlphaFoldDB" id="F8AG29"/>